<protein>
    <submittedName>
        <fullName evidence="1">Uncharacterized protein</fullName>
    </submittedName>
</protein>
<dbReference type="Proteomes" id="UP001226867">
    <property type="component" value="Unassembled WGS sequence"/>
</dbReference>
<reference evidence="1 2" key="1">
    <citation type="submission" date="2023-07" db="EMBL/GenBank/DDBJ databases">
        <title>Sorghum-associated microbial communities from plants grown in Nebraska, USA.</title>
        <authorList>
            <person name="Schachtman D."/>
        </authorList>
    </citation>
    <scope>NUCLEOTIDE SEQUENCE [LARGE SCALE GENOMIC DNA]</scope>
    <source>
        <strain evidence="1 2">DS1607</strain>
    </source>
</reference>
<proteinExistence type="predicted"/>
<sequence>MSLRLACGLIGMSRATPSYELRLASGQFKINKVWTRVAEASGTACSGAIRGHLLPRTRSMAAQINAPNYSFQAPHAIGRPEAQG</sequence>
<name>A0ABT9S8M5_9BURK</name>
<evidence type="ECO:0000313" key="1">
    <source>
        <dbReference type="EMBL" id="MDP9900703.1"/>
    </source>
</evidence>
<accession>A0ABT9S8M5</accession>
<comment type="caution">
    <text evidence="1">The sequence shown here is derived from an EMBL/GenBank/DDBJ whole genome shotgun (WGS) entry which is preliminary data.</text>
</comment>
<organism evidence="1 2">
    <name type="scientific">Variovorax ginsengisoli</name>
    <dbReference type="NCBI Taxonomy" id="363844"/>
    <lineage>
        <taxon>Bacteria</taxon>
        <taxon>Pseudomonadati</taxon>
        <taxon>Pseudomonadota</taxon>
        <taxon>Betaproteobacteria</taxon>
        <taxon>Burkholderiales</taxon>
        <taxon>Comamonadaceae</taxon>
        <taxon>Variovorax</taxon>
    </lineage>
</organism>
<evidence type="ECO:0000313" key="2">
    <source>
        <dbReference type="Proteomes" id="UP001226867"/>
    </source>
</evidence>
<gene>
    <name evidence="1" type="ORF">J2W36_002969</name>
</gene>
<keyword evidence="2" id="KW-1185">Reference proteome</keyword>
<dbReference type="EMBL" id="JAUSRO010000009">
    <property type="protein sequence ID" value="MDP9900703.1"/>
    <property type="molecule type" value="Genomic_DNA"/>
</dbReference>